<sequence>MSPTYPAPAPVLQSGEYIITSVSTGLKVSRTLAEDKSLLPKKVVILPAKEQASTWEVTRNRDGTYTLKNKGSPVVEIDDLLFAQLTGPPLETRWKISSVYWQGSDQWIIENLSGSDGWLLNAATGPAKEYKQIDVGPLIATLSLPPQYPANERFRFTRVRATVG</sequence>
<accession>A0AAV9V545</accession>
<organism evidence="1 2">
    <name type="scientific">Orbilia blumenaviensis</name>
    <dbReference type="NCBI Taxonomy" id="1796055"/>
    <lineage>
        <taxon>Eukaryota</taxon>
        <taxon>Fungi</taxon>
        <taxon>Dikarya</taxon>
        <taxon>Ascomycota</taxon>
        <taxon>Pezizomycotina</taxon>
        <taxon>Orbiliomycetes</taxon>
        <taxon>Orbiliales</taxon>
        <taxon>Orbiliaceae</taxon>
        <taxon>Orbilia</taxon>
    </lineage>
</organism>
<name>A0AAV9V545_9PEZI</name>
<dbReference type="Pfam" id="PF16850">
    <property type="entry name" value="Inhibitor_I66"/>
    <property type="match status" value="1"/>
</dbReference>
<dbReference type="Gene3D" id="2.80.10.50">
    <property type="match status" value="1"/>
</dbReference>
<keyword evidence="2" id="KW-1185">Reference proteome</keyword>
<evidence type="ECO:0000313" key="1">
    <source>
        <dbReference type="EMBL" id="KAK6353877.1"/>
    </source>
</evidence>
<dbReference type="AlphaFoldDB" id="A0AAV9V545"/>
<dbReference type="EMBL" id="JAVHNS010000005">
    <property type="protein sequence ID" value="KAK6353877.1"/>
    <property type="molecule type" value="Genomic_DNA"/>
</dbReference>
<dbReference type="Proteomes" id="UP001373714">
    <property type="component" value="Unassembled WGS sequence"/>
</dbReference>
<dbReference type="GO" id="GO:0004867">
    <property type="term" value="F:serine-type endopeptidase inhibitor activity"/>
    <property type="evidence" value="ECO:0007669"/>
    <property type="project" value="InterPro"/>
</dbReference>
<dbReference type="CDD" id="cd23428">
    <property type="entry name" value="beta-trefoil_Ricin_SPI"/>
    <property type="match status" value="1"/>
</dbReference>
<protein>
    <submittedName>
        <fullName evidence="1">Uncharacterized protein</fullName>
    </submittedName>
</protein>
<gene>
    <name evidence="1" type="ORF">TWF730_008300</name>
</gene>
<evidence type="ECO:0000313" key="2">
    <source>
        <dbReference type="Proteomes" id="UP001373714"/>
    </source>
</evidence>
<comment type="caution">
    <text evidence="1">The sequence shown here is derived from an EMBL/GenBank/DDBJ whole genome shotgun (WGS) entry which is preliminary data.</text>
</comment>
<reference evidence="1 2" key="1">
    <citation type="submission" date="2019-10" db="EMBL/GenBank/DDBJ databases">
        <authorList>
            <person name="Palmer J.M."/>
        </authorList>
    </citation>
    <scope>NUCLEOTIDE SEQUENCE [LARGE SCALE GENOMIC DNA]</scope>
    <source>
        <strain evidence="1 2">TWF730</strain>
    </source>
</reference>
<proteinExistence type="predicted"/>
<dbReference type="InterPro" id="IPR031755">
    <property type="entry name" value="Inhibitor_I66"/>
</dbReference>